<dbReference type="CDD" id="cd03219">
    <property type="entry name" value="ABC_Mj1267_LivG_branched"/>
    <property type="match status" value="1"/>
</dbReference>
<dbReference type="SMART" id="SM00382">
    <property type="entry name" value="AAA"/>
    <property type="match status" value="1"/>
</dbReference>
<reference evidence="5 6" key="1">
    <citation type="submission" date="2019-06" db="EMBL/GenBank/DDBJ databases">
        <title>New taxonomy in bacterial strain CC-CFT640, isolated from vineyard.</title>
        <authorList>
            <person name="Lin S.-Y."/>
            <person name="Tsai C.-F."/>
            <person name="Young C.-C."/>
        </authorList>
    </citation>
    <scope>NUCLEOTIDE SEQUENCE [LARGE SCALE GENOMIC DNA]</scope>
    <source>
        <strain evidence="5 6">CC-CFT640</strain>
    </source>
</reference>
<evidence type="ECO:0000259" key="4">
    <source>
        <dbReference type="PROSITE" id="PS50893"/>
    </source>
</evidence>
<accession>A0A5C8PC41</accession>
<dbReference type="EMBL" id="VDUZ01000056">
    <property type="protein sequence ID" value="TXL70624.1"/>
    <property type="molecule type" value="Genomic_DNA"/>
</dbReference>
<dbReference type="InterPro" id="IPR003439">
    <property type="entry name" value="ABC_transporter-like_ATP-bd"/>
</dbReference>
<proteinExistence type="predicted"/>
<evidence type="ECO:0000313" key="6">
    <source>
        <dbReference type="Proteomes" id="UP000321638"/>
    </source>
</evidence>
<dbReference type="InterPro" id="IPR003593">
    <property type="entry name" value="AAA+_ATPase"/>
</dbReference>
<organism evidence="5 6">
    <name type="scientific">Vineibacter terrae</name>
    <dbReference type="NCBI Taxonomy" id="2586908"/>
    <lineage>
        <taxon>Bacteria</taxon>
        <taxon>Pseudomonadati</taxon>
        <taxon>Pseudomonadota</taxon>
        <taxon>Alphaproteobacteria</taxon>
        <taxon>Hyphomicrobiales</taxon>
        <taxon>Vineibacter</taxon>
    </lineage>
</organism>
<evidence type="ECO:0000313" key="5">
    <source>
        <dbReference type="EMBL" id="TXL70624.1"/>
    </source>
</evidence>
<dbReference type="InterPro" id="IPR051120">
    <property type="entry name" value="ABC_AA/LPS_Transport"/>
</dbReference>
<dbReference type="PANTHER" id="PTHR45772">
    <property type="entry name" value="CONSERVED COMPONENT OF ABC TRANSPORTER FOR NATURAL AMINO ACIDS-RELATED"/>
    <property type="match status" value="1"/>
</dbReference>
<dbReference type="AlphaFoldDB" id="A0A5C8PC41"/>
<dbReference type="PROSITE" id="PS50893">
    <property type="entry name" value="ABC_TRANSPORTER_2"/>
    <property type="match status" value="1"/>
</dbReference>
<evidence type="ECO:0000256" key="1">
    <source>
        <dbReference type="ARBA" id="ARBA00022448"/>
    </source>
</evidence>
<name>A0A5C8PC41_9HYPH</name>
<evidence type="ECO:0000256" key="2">
    <source>
        <dbReference type="ARBA" id="ARBA00022741"/>
    </source>
</evidence>
<dbReference type="InterPro" id="IPR032823">
    <property type="entry name" value="BCA_ABC_TP_C"/>
</dbReference>
<dbReference type="Pfam" id="PF00005">
    <property type="entry name" value="ABC_tran"/>
    <property type="match status" value="1"/>
</dbReference>
<dbReference type="OrthoDB" id="9779872at2"/>
<dbReference type="RefSeq" id="WP_147851418.1">
    <property type="nucleotide sequence ID" value="NZ_VDUZ01000056.1"/>
</dbReference>
<sequence>MSVLLAVQGLGKSFRGLRAVNDVSFDIREREIVGLIGPNGAGKTTAINLISGAIRPTSGVVRFRGADVTGMPAHRLARLGLIRTFQATNVYAGKTVFENVYVGTFSSRPSGFWPSLLLTAAFRREREQTRSRIEALLEDLGLRDLADTPAADLPYGYQKMLGLATALAGKPKLIMLDEPAAGLSAEEADLISVLIGRVRDQGVSVLVVDHNMRFMAKICNRMVVLHHGMELTSGPTADVVRDPRVLEAYLGTEHSVA</sequence>
<dbReference type="Pfam" id="PF12399">
    <property type="entry name" value="BCA_ABC_TP_C"/>
    <property type="match status" value="1"/>
</dbReference>
<dbReference type="GO" id="GO:0005524">
    <property type="term" value="F:ATP binding"/>
    <property type="evidence" value="ECO:0007669"/>
    <property type="project" value="UniProtKB-KW"/>
</dbReference>
<dbReference type="InterPro" id="IPR027417">
    <property type="entry name" value="P-loop_NTPase"/>
</dbReference>
<dbReference type="Gene3D" id="3.40.50.300">
    <property type="entry name" value="P-loop containing nucleotide triphosphate hydrolases"/>
    <property type="match status" value="1"/>
</dbReference>
<keyword evidence="3 5" id="KW-0067">ATP-binding</keyword>
<gene>
    <name evidence="5" type="ORF">FHP25_33775</name>
</gene>
<feature type="domain" description="ABC transporter" evidence="4">
    <location>
        <begin position="5"/>
        <end position="252"/>
    </location>
</feature>
<dbReference type="FunFam" id="3.40.50.300:FF:000421">
    <property type="entry name" value="Branched-chain amino acid ABC transporter ATP-binding protein"/>
    <property type="match status" value="1"/>
</dbReference>
<keyword evidence="2" id="KW-0547">Nucleotide-binding</keyword>
<keyword evidence="1" id="KW-0813">Transport</keyword>
<dbReference type="GO" id="GO:0016887">
    <property type="term" value="F:ATP hydrolysis activity"/>
    <property type="evidence" value="ECO:0007669"/>
    <property type="project" value="InterPro"/>
</dbReference>
<protein>
    <submittedName>
        <fullName evidence="5">ABC transporter ATP-binding protein</fullName>
    </submittedName>
</protein>
<keyword evidence="6" id="KW-1185">Reference proteome</keyword>
<comment type="caution">
    <text evidence="5">The sequence shown here is derived from an EMBL/GenBank/DDBJ whole genome shotgun (WGS) entry which is preliminary data.</text>
</comment>
<dbReference type="SUPFAM" id="SSF52540">
    <property type="entry name" value="P-loop containing nucleoside triphosphate hydrolases"/>
    <property type="match status" value="1"/>
</dbReference>
<dbReference type="Proteomes" id="UP000321638">
    <property type="component" value="Unassembled WGS sequence"/>
</dbReference>
<evidence type="ECO:0000256" key="3">
    <source>
        <dbReference type="ARBA" id="ARBA00022840"/>
    </source>
</evidence>
<dbReference type="PANTHER" id="PTHR45772:SF9">
    <property type="entry name" value="CONSERVED COMPONENT OF ABC TRANSPORTER FOR NATURAL AMINO ACIDS"/>
    <property type="match status" value="1"/>
</dbReference>
<dbReference type="GO" id="GO:0005886">
    <property type="term" value="C:plasma membrane"/>
    <property type="evidence" value="ECO:0007669"/>
    <property type="project" value="TreeGrafter"/>
</dbReference>